<protein>
    <submittedName>
        <fullName evidence="4">Putative retinol dehydrogenase 12</fullName>
    </submittedName>
</protein>
<reference evidence="4 5" key="1">
    <citation type="submission" date="2015-05" db="EMBL/GenBank/DDBJ databases">
        <title>Distinctive expansion of gene families associated with plant cell wall degradation and secondary metabolism in the genomes of grapevine trunk pathogens.</title>
        <authorList>
            <person name="Lawrence D.P."/>
            <person name="Travadon R."/>
            <person name="Rolshausen P.E."/>
            <person name="Baumgartner K."/>
        </authorList>
    </citation>
    <scope>NUCLEOTIDE SEQUENCE [LARGE SCALE GENOMIC DNA]</scope>
    <source>
        <strain evidence="4">UCRPC4</strain>
    </source>
</reference>
<dbReference type="Gene3D" id="3.40.50.720">
    <property type="entry name" value="NAD(P)-binding Rossmann-like Domain"/>
    <property type="match status" value="1"/>
</dbReference>
<dbReference type="GO" id="GO:0016491">
    <property type="term" value="F:oxidoreductase activity"/>
    <property type="evidence" value="ECO:0007669"/>
    <property type="project" value="UniProtKB-KW"/>
</dbReference>
<evidence type="ECO:0000256" key="1">
    <source>
        <dbReference type="ARBA" id="ARBA00006484"/>
    </source>
</evidence>
<evidence type="ECO:0000256" key="2">
    <source>
        <dbReference type="ARBA" id="ARBA00022857"/>
    </source>
</evidence>
<sequence length="336" mass="36603">MDTIRNTIAENFGGPAQKLATHKFSLEECPDLSGKVMVGTGLTEGIGYGVMYTLLKNNISKVHAISTSEEVKDAAINDIAENLGEPAAQKVQWYQCDLSDWAKVAKIASKIAKSTSRIDILFNNAGRGIMTYQLTDLGVDRHMAVNHIAHVILTSHLLPVMKKTASEGHTVRIVNQSSNAHQASPSTVEFSSVDELNQDLGPNGQYGRSKLAVLLHARYLARHLSSTHPNILANATHPGFVATTMSTRDIHEPYPLAGYAMSVGMQPFKKDQWEGATSAVYALTKTVNTGEYICPPAVPESGTELSQDEGLAEQLMELTRSLIKEKLPEESDLKDF</sequence>
<gene>
    <name evidence="4" type="ORF">UCRPC4_g05194</name>
</gene>
<accession>A0A0G2E6M7</accession>
<evidence type="ECO:0000256" key="3">
    <source>
        <dbReference type="ARBA" id="ARBA00023002"/>
    </source>
</evidence>
<dbReference type="PANTHER" id="PTHR24320:SF33">
    <property type="entry name" value="OXIDOREDUCTASE BLI-4, MITOCHONDRIAL-RELATED"/>
    <property type="match status" value="1"/>
</dbReference>
<dbReference type="InterPro" id="IPR002347">
    <property type="entry name" value="SDR_fam"/>
</dbReference>
<organism evidence="4 5">
    <name type="scientific">Phaeomoniella chlamydospora</name>
    <name type="common">Phaeoacremonium chlamydosporum</name>
    <dbReference type="NCBI Taxonomy" id="158046"/>
    <lineage>
        <taxon>Eukaryota</taxon>
        <taxon>Fungi</taxon>
        <taxon>Dikarya</taxon>
        <taxon>Ascomycota</taxon>
        <taxon>Pezizomycotina</taxon>
        <taxon>Eurotiomycetes</taxon>
        <taxon>Chaetothyriomycetidae</taxon>
        <taxon>Phaeomoniellales</taxon>
        <taxon>Phaeomoniellaceae</taxon>
        <taxon>Phaeomoniella</taxon>
    </lineage>
</organism>
<dbReference type="PANTHER" id="PTHR24320">
    <property type="entry name" value="RETINOL DEHYDROGENASE"/>
    <property type="match status" value="1"/>
</dbReference>
<keyword evidence="2" id="KW-0521">NADP</keyword>
<dbReference type="EMBL" id="LCWF01000133">
    <property type="protein sequence ID" value="KKY17991.1"/>
    <property type="molecule type" value="Genomic_DNA"/>
</dbReference>
<dbReference type="SUPFAM" id="SSF51735">
    <property type="entry name" value="NAD(P)-binding Rossmann-fold domains"/>
    <property type="match status" value="1"/>
</dbReference>
<comment type="caution">
    <text evidence="4">The sequence shown here is derived from an EMBL/GenBank/DDBJ whole genome shotgun (WGS) entry which is preliminary data.</text>
</comment>
<evidence type="ECO:0000313" key="4">
    <source>
        <dbReference type="EMBL" id="KKY17991.1"/>
    </source>
</evidence>
<dbReference type="Pfam" id="PF00106">
    <property type="entry name" value="adh_short"/>
    <property type="match status" value="1"/>
</dbReference>
<reference evidence="4 5" key="2">
    <citation type="submission" date="2015-05" db="EMBL/GenBank/DDBJ databases">
        <authorList>
            <person name="Morales-Cruz A."/>
            <person name="Amrine K.C."/>
            <person name="Cantu D."/>
        </authorList>
    </citation>
    <scope>NUCLEOTIDE SEQUENCE [LARGE SCALE GENOMIC DNA]</scope>
    <source>
        <strain evidence="4">UCRPC4</strain>
    </source>
</reference>
<dbReference type="AlphaFoldDB" id="A0A0G2E6M7"/>
<keyword evidence="3" id="KW-0560">Oxidoreductase</keyword>
<comment type="similarity">
    <text evidence="1">Belongs to the short-chain dehydrogenases/reductases (SDR) family.</text>
</comment>
<dbReference type="InterPro" id="IPR036291">
    <property type="entry name" value="NAD(P)-bd_dom_sf"/>
</dbReference>
<name>A0A0G2E6M7_PHACM</name>
<dbReference type="PRINTS" id="PR00081">
    <property type="entry name" value="GDHRDH"/>
</dbReference>
<evidence type="ECO:0000313" key="5">
    <source>
        <dbReference type="Proteomes" id="UP000053317"/>
    </source>
</evidence>
<proteinExistence type="inferred from homology"/>
<keyword evidence="5" id="KW-1185">Reference proteome</keyword>
<dbReference type="Proteomes" id="UP000053317">
    <property type="component" value="Unassembled WGS sequence"/>
</dbReference>
<dbReference type="OrthoDB" id="191139at2759"/>